<dbReference type="Pfam" id="PF00005">
    <property type="entry name" value="ABC_tran"/>
    <property type="match status" value="1"/>
</dbReference>
<dbReference type="EMBL" id="AP014862">
    <property type="protein sequence ID" value="BAU73992.1"/>
    <property type="molecule type" value="Genomic_DNA"/>
</dbReference>
<keyword evidence="3" id="KW-1133">Transmembrane helix</keyword>
<dbReference type="InterPro" id="IPR011527">
    <property type="entry name" value="ABC1_TM_dom"/>
</dbReference>
<dbReference type="InterPro" id="IPR003439">
    <property type="entry name" value="ABC_transporter-like_ATP-bd"/>
</dbReference>
<gene>
    <name evidence="5" type="ORF">KF707C_23040</name>
</gene>
<keyword evidence="6" id="KW-1185">Reference proteome</keyword>
<dbReference type="Gene3D" id="1.20.1560.10">
    <property type="entry name" value="ABC transporter type 1, transmembrane domain"/>
    <property type="match status" value="1"/>
</dbReference>
<evidence type="ECO:0000313" key="6">
    <source>
        <dbReference type="Proteomes" id="UP000218554"/>
    </source>
</evidence>
<dbReference type="Gene3D" id="3.40.50.300">
    <property type="entry name" value="P-loop containing nucleotide triphosphate hydrolases"/>
    <property type="match status" value="1"/>
</dbReference>
<accession>L8MF78</accession>
<dbReference type="GO" id="GO:0005886">
    <property type="term" value="C:plasma membrane"/>
    <property type="evidence" value="ECO:0007669"/>
    <property type="project" value="UniProtKB-SubCell"/>
</dbReference>
<reference evidence="5 6" key="2">
    <citation type="journal article" date="2017" name="Int. J. Syst. Evol. Microbiol.">
        <title>Pseudomonas furukawaii sp. nov., a polychlorinated biphenyl-degrading bacterium isolated from biphenyl-contaminated soil in Japan.</title>
        <authorList>
            <person name="Kimura N."/>
            <person name="Watanabe T."/>
            <person name="Suenaga H."/>
            <person name="Fujihara H."/>
            <person name="Futagami T."/>
            <person name="Goto M."/>
            <person name="Hanada S."/>
            <person name="Hirose J."/>
        </authorList>
    </citation>
    <scope>NUCLEOTIDE SEQUENCE [LARGE SCALE GENOMIC DNA]</scope>
    <source>
        <strain evidence="6">DSM 10086 / NBRC 110670 / KF707</strain>
    </source>
</reference>
<evidence type="ECO:0000256" key="3">
    <source>
        <dbReference type="ARBA" id="ARBA00022989"/>
    </source>
</evidence>
<dbReference type="eggNOG" id="COG5265">
    <property type="taxonomic scope" value="Bacteria"/>
</dbReference>
<keyword evidence="2" id="KW-0812">Transmembrane</keyword>
<dbReference type="Proteomes" id="UP000218554">
    <property type="component" value="Chromosome"/>
</dbReference>
<protein>
    <submittedName>
        <fullName evidence="5">ABC transporter</fullName>
    </submittedName>
</protein>
<dbReference type="InterPro" id="IPR027417">
    <property type="entry name" value="P-loop_NTPase"/>
</dbReference>
<dbReference type="KEGG" id="pfuw:KF707C_23040"/>
<dbReference type="AlphaFoldDB" id="L8MF78"/>
<evidence type="ECO:0000313" key="5">
    <source>
        <dbReference type="EMBL" id="BAU73992.1"/>
    </source>
</evidence>
<dbReference type="PANTHER" id="PTHR24221:SF654">
    <property type="entry name" value="ATP-BINDING CASSETTE SUB-FAMILY B MEMBER 6"/>
    <property type="match status" value="1"/>
</dbReference>
<dbReference type="OrthoDB" id="8952216at2"/>
<proteinExistence type="predicted"/>
<comment type="subcellular location">
    <subcellularLocation>
        <location evidence="1">Cell membrane</location>
        <topology evidence="1">Multi-pass membrane protein</topology>
    </subcellularLocation>
</comment>
<evidence type="ECO:0000256" key="4">
    <source>
        <dbReference type="ARBA" id="ARBA00023136"/>
    </source>
</evidence>
<dbReference type="GO" id="GO:0016887">
    <property type="term" value="F:ATP hydrolysis activity"/>
    <property type="evidence" value="ECO:0007669"/>
    <property type="project" value="InterPro"/>
</dbReference>
<keyword evidence="4" id="KW-0472">Membrane</keyword>
<dbReference type="RefSeq" id="WP_003449975.1">
    <property type="nucleotide sequence ID" value="NZ_AJMR01000085.1"/>
</dbReference>
<name>L8MF78_METFU</name>
<dbReference type="GO" id="GO:0140359">
    <property type="term" value="F:ABC-type transporter activity"/>
    <property type="evidence" value="ECO:0007669"/>
    <property type="project" value="InterPro"/>
</dbReference>
<dbReference type="PROSITE" id="PS50929">
    <property type="entry name" value="ABC_TM1F"/>
    <property type="match status" value="1"/>
</dbReference>
<dbReference type="InterPro" id="IPR039421">
    <property type="entry name" value="Type_1_exporter"/>
</dbReference>
<dbReference type="Pfam" id="PF00664">
    <property type="entry name" value="ABC_membrane"/>
    <property type="match status" value="1"/>
</dbReference>
<dbReference type="GO" id="GO:0005524">
    <property type="term" value="F:ATP binding"/>
    <property type="evidence" value="ECO:0007669"/>
    <property type="project" value="InterPro"/>
</dbReference>
<evidence type="ECO:0000256" key="1">
    <source>
        <dbReference type="ARBA" id="ARBA00004651"/>
    </source>
</evidence>
<evidence type="ECO:0000256" key="2">
    <source>
        <dbReference type="ARBA" id="ARBA00022692"/>
    </source>
</evidence>
<dbReference type="PANTHER" id="PTHR24221">
    <property type="entry name" value="ATP-BINDING CASSETTE SUB-FAMILY B"/>
    <property type="match status" value="1"/>
</dbReference>
<organism evidence="5 6">
    <name type="scientific">Metapseudomonas furukawaii</name>
    <name type="common">Pseudomonas furukawaii</name>
    <dbReference type="NCBI Taxonomy" id="1149133"/>
    <lineage>
        <taxon>Bacteria</taxon>
        <taxon>Pseudomonadati</taxon>
        <taxon>Pseudomonadota</taxon>
        <taxon>Gammaproteobacteria</taxon>
        <taxon>Pseudomonadales</taxon>
        <taxon>Pseudomonadaceae</taxon>
        <taxon>Metapseudomonas</taxon>
    </lineage>
</organism>
<accession>A0A143SSL1</accession>
<reference evidence="6" key="1">
    <citation type="submission" date="2015-05" db="EMBL/GenBank/DDBJ databases">
        <title>Draft genome sequencing of a biphenyl-degrading bacterium, Pseudomonas balearica KF707 (=NBRC110670).</title>
        <authorList>
            <person name="Kimura N."/>
            <person name="Hirose J."/>
            <person name="Watanabe T."/>
            <person name="Suenaga H."/>
            <person name="Fujihara H."/>
            <person name="Noguchi M."/>
            <person name="Hashimoto M."/>
            <person name="Shimodaira J."/>
            <person name="Tsuchikane K."/>
            <person name="Hosoyama A."/>
            <person name="Yamazoe A."/>
            <person name="Fujita N."/>
            <person name="Furukawa K."/>
        </authorList>
    </citation>
    <scope>NUCLEOTIDE SEQUENCE [LARGE SCALE GENOMIC DNA]</scope>
    <source>
        <strain evidence="6">DSM 10086 / NBRC 110670 / KF707</strain>
    </source>
</reference>
<dbReference type="SUPFAM" id="SSF52540">
    <property type="entry name" value="P-loop containing nucleoside triphosphate hydrolases"/>
    <property type="match status" value="1"/>
</dbReference>
<dbReference type="InterPro" id="IPR036640">
    <property type="entry name" value="ABC1_TM_sf"/>
</dbReference>
<dbReference type="SUPFAM" id="SSF90123">
    <property type="entry name" value="ABC transporter transmembrane region"/>
    <property type="match status" value="1"/>
</dbReference>
<sequence length="432" mass="47501">MKALRDDFAIPYARALRMVREGYSTFGRDFCLVFLATLLLSFLSALVPLLLREAADLLSRTDAEAVTVFLFVAAYACSWTVCNAMEWLKSIATSHVMVRCDTAFYRTLFKCLLSIPFHQRQALSKGEVLSDFDRSMSSFGQINQTVFWTLTPMLFEFVFVFLILWNATSALFSVLFLLAMVGLFCVALWVSQQTRDVYQRTFEATNELSAFLVEKLDANLEISINLSAEKESRKLRPIINRYATALFGANTRTAVLLGTQVVAIGLVLLSFTLASSHMTILGIFGVGDFVMVASYVVQLTTPFAVVASSLVGLKRDYLALESGLKYVDLANTDTGSARIEDESILFDVRSYRTSKGASLSFRIEIGKTYAVCGPTGSGKTTLINALLGLSRGYDGMISFTGGGSGPALADNHPESRQRRIAGSVRFPGDPAR</sequence>